<evidence type="ECO:0000313" key="2">
    <source>
        <dbReference type="EMBL" id="QEX14927.1"/>
    </source>
</evidence>
<dbReference type="AlphaFoldDB" id="A0A5J6MD91"/>
<protein>
    <submittedName>
        <fullName evidence="2">NAD(P)-dependent oxidoreductase</fullName>
    </submittedName>
</protein>
<reference evidence="2 3" key="1">
    <citation type="submission" date="2019-08" db="EMBL/GenBank/DDBJ databases">
        <title>Hyperibacter terrae gen. nov., sp. nov. and Hyperibacter viscosus sp. nov., two new members in the family Rhodospirillaceae isolated from the rhizosphere of Hypericum perforatum.</title>
        <authorList>
            <person name="Noviana Z."/>
        </authorList>
    </citation>
    <scope>NUCLEOTIDE SEQUENCE [LARGE SCALE GENOMIC DNA]</scope>
    <source>
        <strain evidence="2 3">R5913</strain>
    </source>
</reference>
<dbReference type="KEGG" id="htq:FRZ44_02030"/>
<keyword evidence="1" id="KW-0520">NAD</keyword>
<evidence type="ECO:0000256" key="1">
    <source>
        <dbReference type="ARBA" id="ARBA00023027"/>
    </source>
</evidence>
<dbReference type="CDD" id="cd05266">
    <property type="entry name" value="SDR_a4"/>
    <property type="match status" value="1"/>
</dbReference>
<dbReference type="EMBL" id="CP042906">
    <property type="protein sequence ID" value="QEX14927.1"/>
    <property type="molecule type" value="Genomic_DNA"/>
</dbReference>
<dbReference type="Gene3D" id="3.40.50.720">
    <property type="entry name" value="NAD(P)-binding Rossmann-like Domain"/>
    <property type="match status" value="1"/>
</dbReference>
<sequence length="313" mass="33743">MTRSGSAGDRDKAPRLFAFGLGFSALALAERLSEQGWRIAGTVRDPEKRQALEARGFDIHHFDRDHPLADPASALAGTTHILISVPPDGRSEPSGDPALDVHGSDIAALGPGLAWLGYLSTTGVYGDRQGGWVDETSALTPSGDRGRRRLEAERGWLALGERQGIPVHLFRLAGIYGPGRSALDTVRSGNAKRVMKPGQVFSRIHVADIASVLEASIARPHPGAAYNLCDDDPAAPAEVIEFACGLLGVEPPPLVPFDEAALSPMARSFYEDNKRVRNERIKRELGVTLAYPSYREGLKALLAEETLSPTFHR</sequence>
<gene>
    <name evidence="2" type="ORF">FRZ44_02030</name>
</gene>
<dbReference type="SUPFAM" id="SSF51735">
    <property type="entry name" value="NAD(P)-binding Rossmann-fold domains"/>
    <property type="match status" value="1"/>
</dbReference>
<keyword evidence="3" id="KW-1185">Reference proteome</keyword>
<evidence type="ECO:0000313" key="3">
    <source>
        <dbReference type="Proteomes" id="UP000326202"/>
    </source>
</evidence>
<dbReference type="Proteomes" id="UP000326202">
    <property type="component" value="Chromosome"/>
</dbReference>
<dbReference type="PANTHER" id="PTHR43574">
    <property type="entry name" value="EPIMERASE-RELATED"/>
    <property type="match status" value="1"/>
</dbReference>
<proteinExistence type="predicted"/>
<dbReference type="OrthoDB" id="9808276at2"/>
<dbReference type="InterPro" id="IPR036291">
    <property type="entry name" value="NAD(P)-bd_dom_sf"/>
</dbReference>
<name>A0A5J6MD91_9PROT</name>
<accession>A0A5J6MD91</accession>
<organism evidence="2 3">
    <name type="scientific">Hypericibacter terrae</name>
    <dbReference type="NCBI Taxonomy" id="2602015"/>
    <lineage>
        <taxon>Bacteria</taxon>
        <taxon>Pseudomonadati</taxon>
        <taxon>Pseudomonadota</taxon>
        <taxon>Alphaproteobacteria</taxon>
        <taxon>Rhodospirillales</taxon>
        <taxon>Dongiaceae</taxon>
        <taxon>Hypericibacter</taxon>
    </lineage>
</organism>
<dbReference type="RefSeq" id="WP_151175428.1">
    <property type="nucleotide sequence ID" value="NZ_CP042906.1"/>
</dbReference>